<dbReference type="AlphaFoldDB" id="A0A835LQV0"/>
<proteinExistence type="predicted"/>
<protein>
    <submittedName>
        <fullName evidence="2">Uncharacterized protein</fullName>
    </submittedName>
</protein>
<dbReference type="Gene3D" id="1.25.40.10">
    <property type="entry name" value="Tetratricopeptide repeat domain"/>
    <property type="match status" value="1"/>
</dbReference>
<comment type="caution">
    <text evidence="2">The sequence shown here is derived from an EMBL/GenBank/DDBJ whole genome shotgun (WGS) entry which is preliminary data.</text>
</comment>
<dbReference type="InterPro" id="IPR011990">
    <property type="entry name" value="TPR-like_helical_dom_sf"/>
</dbReference>
<dbReference type="NCBIfam" id="TIGR00756">
    <property type="entry name" value="PPR"/>
    <property type="match status" value="1"/>
</dbReference>
<keyword evidence="1" id="KW-0677">Repeat</keyword>
<sequence length="91" mass="10539">MVRKGLLPDVRNCNRILRMLQDKNLVRQARERQLDDAKDLIEKMLESCLVILAYTYNPLTCGYYANEEFDEALALADDMMRGGVFSHDIDL</sequence>
<evidence type="ECO:0000313" key="2">
    <source>
        <dbReference type="EMBL" id="KAF9601522.1"/>
    </source>
</evidence>
<name>A0A835LQV0_9MAGN</name>
<reference evidence="2 3" key="1">
    <citation type="submission" date="2020-10" db="EMBL/GenBank/DDBJ databases">
        <title>The Coptis chinensis genome and diversification of protoberbering-type alkaloids.</title>
        <authorList>
            <person name="Wang B."/>
            <person name="Shu S."/>
            <person name="Song C."/>
            <person name="Liu Y."/>
        </authorList>
    </citation>
    <scope>NUCLEOTIDE SEQUENCE [LARGE SCALE GENOMIC DNA]</scope>
    <source>
        <strain evidence="2">HL-2020</strain>
        <tissue evidence="2">Leaf</tissue>
    </source>
</reference>
<evidence type="ECO:0000313" key="3">
    <source>
        <dbReference type="Proteomes" id="UP000631114"/>
    </source>
</evidence>
<dbReference type="EMBL" id="JADFTS010000006">
    <property type="protein sequence ID" value="KAF9601522.1"/>
    <property type="molecule type" value="Genomic_DNA"/>
</dbReference>
<dbReference type="Pfam" id="PF01535">
    <property type="entry name" value="PPR"/>
    <property type="match status" value="2"/>
</dbReference>
<organism evidence="2 3">
    <name type="scientific">Coptis chinensis</name>
    <dbReference type="NCBI Taxonomy" id="261450"/>
    <lineage>
        <taxon>Eukaryota</taxon>
        <taxon>Viridiplantae</taxon>
        <taxon>Streptophyta</taxon>
        <taxon>Embryophyta</taxon>
        <taxon>Tracheophyta</taxon>
        <taxon>Spermatophyta</taxon>
        <taxon>Magnoliopsida</taxon>
        <taxon>Ranunculales</taxon>
        <taxon>Ranunculaceae</taxon>
        <taxon>Coptidoideae</taxon>
        <taxon>Coptis</taxon>
    </lineage>
</organism>
<keyword evidence="3" id="KW-1185">Reference proteome</keyword>
<gene>
    <name evidence="2" type="ORF">IFM89_020317</name>
</gene>
<evidence type="ECO:0000256" key="1">
    <source>
        <dbReference type="ARBA" id="ARBA00022737"/>
    </source>
</evidence>
<accession>A0A835LQV0</accession>
<dbReference type="Proteomes" id="UP000631114">
    <property type="component" value="Unassembled WGS sequence"/>
</dbReference>
<dbReference type="OrthoDB" id="1427715at2759"/>
<dbReference type="InterPro" id="IPR002885">
    <property type="entry name" value="PPR_rpt"/>
</dbReference>